<evidence type="ECO:0000256" key="1">
    <source>
        <dbReference type="SAM" id="Phobius"/>
    </source>
</evidence>
<keyword evidence="1" id="KW-1133">Transmembrane helix</keyword>
<protein>
    <submittedName>
        <fullName evidence="2">DUF1049 domain-containing protein</fullName>
    </submittedName>
</protein>
<dbReference type="AlphaFoldDB" id="A0A4V5PW94"/>
<evidence type="ECO:0000313" key="2">
    <source>
        <dbReference type="EMBL" id="TKD50778.1"/>
    </source>
</evidence>
<dbReference type="Proteomes" id="UP000309138">
    <property type="component" value="Unassembled WGS sequence"/>
</dbReference>
<comment type="caution">
    <text evidence="2">The sequence shown here is derived from an EMBL/GenBank/DDBJ whole genome shotgun (WGS) entry which is preliminary data.</text>
</comment>
<dbReference type="OrthoDB" id="7595841at2"/>
<proteinExistence type="predicted"/>
<accession>A0A4V5PW94</accession>
<dbReference type="RefSeq" id="WP_136942723.1">
    <property type="nucleotide sequence ID" value="NZ_SWKR01000002.1"/>
</dbReference>
<gene>
    <name evidence="2" type="ORF">FBR43_08350</name>
</gene>
<keyword evidence="3" id="KW-1185">Reference proteome</keyword>
<keyword evidence="1" id="KW-0812">Transmembrane</keyword>
<feature type="transmembrane region" description="Helical" evidence="1">
    <location>
        <begin position="44"/>
        <end position="62"/>
    </location>
</feature>
<name>A0A4V5PW94_9SPHN</name>
<evidence type="ECO:0000313" key="3">
    <source>
        <dbReference type="Proteomes" id="UP000309138"/>
    </source>
</evidence>
<reference evidence="2 3" key="1">
    <citation type="submission" date="2019-04" db="EMBL/GenBank/DDBJ databases">
        <authorList>
            <person name="Yang Y."/>
            <person name="Wei D."/>
        </authorList>
    </citation>
    <scope>NUCLEOTIDE SEQUENCE [LARGE SCALE GENOMIC DNA]</scope>
    <source>
        <strain evidence="2 3">L-1-4w-11</strain>
    </source>
</reference>
<organism evidence="2 3">
    <name type="scientific">Sphingomonas baiyangensis</name>
    <dbReference type="NCBI Taxonomy" id="2572576"/>
    <lineage>
        <taxon>Bacteria</taxon>
        <taxon>Pseudomonadati</taxon>
        <taxon>Pseudomonadota</taxon>
        <taxon>Alphaproteobacteria</taxon>
        <taxon>Sphingomonadales</taxon>
        <taxon>Sphingomonadaceae</taxon>
        <taxon>Sphingomonas</taxon>
    </lineage>
</organism>
<keyword evidence="1" id="KW-0472">Membrane</keyword>
<sequence length="122" mass="12785">MQFLRTLMWVLLAVLAVAFSFNNWTVVAVRLWGGLVADINLPLLLAIAGAVGFVPLYLYHLAATWRLRNRIASLERATADMSAAPAAPPALAPGDTAVTVPVASAATSDPAVDPAPAEPARP</sequence>
<dbReference type="EMBL" id="SWKR01000002">
    <property type="protein sequence ID" value="TKD50778.1"/>
    <property type="molecule type" value="Genomic_DNA"/>
</dbReference>